<evidence type="ECO:0000313" key="1">
    <source>
        <dbReference type="EMBL" id="MFC3107533.1"/>
    </source>
</evidence>
<dbReference type="RefSeq" id="WP_390331128.1">
    <property type="nucleotide sequence ID" value="NZ_JBHRTP010000016.1"/>
</dbReference>
<reference evidence="2" key="1">
    <citation type="journal article" date="2019" name="Int. J. Syst. Evol. Microbiol.">
        <title>The Global Catalogue of Microorganisms (GCM) 10K type strain sequencing project: providing services to taxonomists for standard genome sequencing and annotation.</title>
        <authorList>
            <consortium name="The Broad Institute Genomics Platform"/>
            <consortium name="The Broad Institute Genome Sequencing Center for Infectious Disease"/>
            <person name="Wu L."/>
            <person name="Ma J."/>
        </authorList>
    </citation>
    <scope>NUCLEOTIDE SEQUENCE [LARGE SCALE GENOMIC DNA]</scope>
    <source>
        <strain evidence="2">KCTC 42986</strain>
    </source>
</reference>
<gene>
    <name evidence="1" type="ORF">ACFOFO_06095</name>
</gene>
<comment type="caution">
    <text evidence="1">The sequence shown here is derived from an EMBL/GenBank/DDBJ whole genome shotgun (WGS) entry which is preliminary data.</text>
</comment>
<protein>
    <submittedName>
        <fullName evidence="1">Uncharacterized protein</fullName>
    </submittedName>
</protein>
<feature type="non-terminal residue" evidence="1">
    <location>
        <position position="1"/>
    </location>
</feature>
<proteinExistence type="predicted"/>
<dbReference type="EMBL" id="JBHRTP010000016">
    <property type="protein sequence ID" value="MFC3107533.1"/>
    <property type="molecule type" value="Genomic_DNA"/>
</dbReference>
<keyword evidence="2" id="KW-1185">Reference proteome</keyword>
<organism evidence="1 2">
    <name type="scientific">Undibacterium arcticum</name>
    <dbReference type="NCBI Taxonomy" id="1762892"/>
    <lineage>
        <taxon>Bacteria</taxon>
        <taxon>Pseudomonadati</taxon>
        <taxon>Pseudomonadota</taxon>
        <taxon>Betaproteobacteria</taxon>
        <taxon>Burkholderiales</taxon>
        <taxon>Oxalobacteraceae</taxon>
        <taxon>Undibacterium</taxon>
    </lineage>
</organism>
<dbReference type="Proteomes" id="UP001595530">
    <property type="component" value="Unassembled WGS sequence"/>
</dbReference>
<sequence>FAMQHSFIKNVALGIRARPIWPHQYVAILHFGQAFFACCGNKTQASMSTSRAASQAIVLNR</sequence>
<evidence type="ECO:0000313" key="2">
    <source>
        <dbReference type="Proteomes" id="UP001595530"/>
    </source>
</evidence>
<accession>A0ABV7F043</accession>
<name>A0ABV7F043_9BURK</name>